<gene>
    <name evidence="1" type="ORF">C7M71_025675</name>
</gene>
<keyword evidence="2" id="KW-1185">Reference proteome</keyword>
<dbReference type="Gene3D" id="3.40.50.1980">
    <property type="entry name" value="Nitrogenase molybdenum iron protein domain"/>
    <property type="match status" value="2"/>
</dbReference>
<evidence type="ECO:0000313" key="1">
    <source>
        <dbReference type="EMBL" id="AXI80282.1"/>
    </source>
</evidence>
<protein>
    <submittedName>
        <fullName evidence="1">ABC transporter substrate-binding protein</fullName>
    </submittedName>
</protein>
<sequence>MVGDGAWEFVDDRGRRTGAPERPERIVGYARSAATLWDFGLRPCGLFGSQHDGARPDPVKTGAIPPGEVAYFGSGGSLDETALREARPQLVVGVVYDDDALYGLPAETARRLESDLPTVALRVGGGRSLPAILDRFRDLAVALGADPAAAPPAAAPERLTAAESTLQQAARDHPGLRILALSGDGGDSVHLARPDAWPDLRHLADQGADLLDPGAGAGKSWRSTDWDAAVELRPDVILHDVRGNASGAAELDSIPQWRQLLDGAHGRTVAWNPEAPCSPGAYADFLEAVATGING</sequence>
<dbReference type="Proteomes" id="UP000249340">
    <property type="component" value="Chromosome"/>
</dbReference>
<dbReference type="OrthoDB" id="7941913at2"/>
<evidence type="ECO:0000313" key="2">
    <source>
        <dbReference type="Proteomes" id="UP000249340"/>
    </source>
</evidence>
<dbReference type="SUPFAM" id="SSF53807">
    <property type="entry name" value="Helical backbone' metal receptor"/>
    <property type="match status" value="1"/>
</dbReference>
<accession>A0A345T2S7</accession>
<organism evidence="1 2">
    <name type="scientific">Peterkaempfera bronchialis</name>
    <dbReference type="NCBI Taxonomy" id="2126346"/>
    <lineage>
        <taxon>Bacteria</taxon>
        <taxon>Bacillati</taxon>
        <taxon>Actinomycetota</taxon>
        <taxon>Actinomycetes</taxon>
        <taxon>Kitasatosporales</taxon>
        <taxon>Streptomycetaceae</taxon>
        <taxon>Peterkaempfera</taxon>
    </lineage>
</organism>
<name>A0A345T2S7_9ACTN</name>
<dbReference type="AlphaFoldDB" id="A0A345T2S7"/>
<reference evidence="2" key="1">
    <citation type="submission" date="2018-07" db="EMBL/GenBank/DDBJ databases">
        <title>Streptacidiphilus bronchialis DSM 106435 chromosome.</title>
        <authorList>
            <person name="Batra D."/>
            <person name="Gulvik C.A."/>
        </authorList>
    </citation>
    <scope>NUCLEOTIDE SEQUENCE [LARGE SCALE GENOMIC DNA]</scope>
    <source>
        <strain evidence="2">DSM 106435</strain>
    </source>
</reference>
<dbReference type="RefSeq" id="WP_111490198.1">
    <property type="nucleotide sequence ID" value="NZ_CP031264.1"/>
</dbReference>
<proteinExistence type="predicted"/>
<dbReference type="KEGG" id="stri:C7M71_025675"/>
<dbReference type="EMBL" id="CP031264">
    <property type="protein sequence ID" value="AXI80282.1"/>
    <property type="molecule type" value="Genomic_DNA"/>
</dbReference>